<protein>
    <submittedName>
        <fullName evidence="1">Uncharacterized protein</fullName>
    </submittedName>
</protein>
<reference evidence="1 2" key="1">
    <citation type="submission" date="2020-03" db="EMBL/GenBank/DDBJ databases">
        <title>Genomic Encyclopedia of Type Strains, Phase IV (KMG-IV): sequencing the most valuable type-strain genomes for metagenomic binning, comparative biology and taxonomic classification.</title>
        <authorList>
            <person name="Goeker M."/>
        </authorList>
    </citation>
    <scope>NUCLEOTIDE SEQUENCE [LARGE SCALE GENOMIC DNA]</scope>
    <source>
        <strain evidence="1 2">DSM 24233</strain>
    </source>
</reference>
<dbReference type="Pfam" id="PF09956">
    <property type="entry name" value="Phage_cement_2"/>
    <property type="match status" value="1"/>
</dbReference>
<evidence type="ECO:0000313" key="2">
    <source>
        <dbReference type="Proteomes" id="UP000580856"/>
    </source>
</evidence>
<dbReference type="AlphaFoldDB" id="A0A846QCK5"/>
<dbReference type="InterPro" id="IPR011231">
    <property type="entry name" value="Phage_VT1-Sakai_H0018"/>
</dbReference>
<comment type="caution">
    <text evidence="1">The sequence shown here is derived from an EMBL/GenBank/DDBJ whole genome shotgun (WGS) entry which is preliminary data.</text>
</comment>
<dbReference type="Proteomes" id="UP000580856">
    <property type="component" value="Unassembled WGS sequence"/>
</dbReference>
<name>A0A846QCK5_9BACT</name>
<organism evidence="1 2">
    <name type="scientific">Desulfobaculum xiamenense</name>
    <dbReference type="NCBI Taxonomy" id="995050"/>
    <lineage>
        <taxon>Bacteria</taxon>
        <taxon>Pseudomonadati</taxon>
        <taxon>Thermodesulfobacteriota</taxon>
        <taxon>Desulfovibrionia</taxon>
        <taxon>Desulfovibrionales</taxon>
        <taxon>Desulfovibrionaceae</taxon>
        <taxon>Desulfobaculum</taxon>
    </lineage>
</organism>
<dbReference type="EMBL" id="JAATJA010000001">
    <property type="protein sequence ID" value="NJB66446.1"/>
    <property type="molecule type" value="Genomic_DNA"/>
</dbReference>
<proteinExistence type="predicted"/>
<accession>A0A846QCK5</accession>
<gene>
    <name evidence="1" type="ORF">GGQ74_000086</name>
</gene>
<dbReference type="RefSeq" id="WP_167939583.1">
    <property type="nucleotide sequence ID" value="NZ_JAATJA010000001.1"/>
</dbReference>
<keyword evidence="2" id="KW-1185">Reference proteome</keyword>
<sequence length="131" mass="13307">MPYTDGPRMTFVAASGGVGPCKLCRINTSGEAEYASASSADEPVGVTEYLADAGENVSLKLLNAAGTVVVEAAGAIPLGAVVYAATLGRVQALPAVAGSYRRVGIAMEAASEAGERIEIMPHGYTDTRTVS</sequence>
<evidence type="ECO:0000313" key="1">
    <source>
        <dbReference type="EMBL" id="NJB66446.1"/>
    </source>
</evidence>